<protein>
    <submittedName>
        <fullName evidence="2">Uncharacterized protein</fullName>
    </submittedName>
</protein>
<feature type="non-terminal residue" evidence="2">
    <location>
        <position position="1"/>
    </location>
</feature>
<sequence length="197" mass="20115">ASLSRSAFLSQRYYEDLDEASSTSSVSQSLEGEDARVSCKDDDPVAQVPRHAPVVRTPSIQPGVLPQATPFAKSPLIHGSPGVMGTTTSTSAGKIIPQGADSTMLATKTVKHGAPGPSHSLSAPQAAAAAALRRQMASQAPAVSTLTESTLKNVPQVVNVQELKTNPTAASAAMGSSVPYSAAKTSHPTMTPAAANQ</sequence>
<dbReference type="GO" id="GO:0017056">
    <property type="term" value="F:structural constituent of nuclear pore"/>
    <property type="evidence" value="ECO:0007669"/>
    <property type="project" value="TreeGrafter"/>
</dbReference>
<dbReference type="Proteomes" id="UP000269945">
    <property type="component" value="Unassembled WGS sequence"/>
</dbReference>
<dbReference type="PANTHER" id="PTHR23193:SF21">
    <property type="entry name" value="NUCLEAR PORE COMPLEX PROTEIN NUP214"/>
    <property type="match status" value="1"/>
</dbReference>
<feature type="non-terminal residue" evidence="2">
    <location>
        <position position="197"/>
    </location>
</feature>
<evidence type="ECO:0000313" key="2">
    <source>
        <dbReference type="EMBL" id="VCX39806.1"/>
    </source>
</evidence>
<feature type="region of interest" description="Disordered" evidence="1">
    <location>
        <begin position="14"/>
        <end position="76"/>
    </location>
</feature>
<keyword evidence="3" id="KW-1185">Reference proteome</keyword>
<gene>
    <name evidence="2" type="ORF">BN2614_LOCUS4</name>
</gene>
<dbReference type="GO" id="GO:0005643">
    <property type="term" value="C:nuclear pore"/>
    <property type="evidence" value="ECO:0007669"/>
    <property type="project" value="TreeGrafter"/>
</dbReference>
<accession>A0A9X9M975</accession>
<evidence type="ECO:0000256" key="1">
    <source>
        <dbReference type="SAM" id="MobiDB-lite"/>
    </source>
</evidence>
<evidence type="ECO:0000313" key="3">
    <source>
        <dbReference type="Proteomes" id="UP000269945"/>
    </source>
</evidence>
<feature type="compositionally biased region" description="Polar residues" evidence="1">
    <location>
        <begin position="183"/>
        <end position="197"/>
    </location>
</feature>
<dbReference type="AlphaFoldDB" id="A0A9X9M975"/>
<reference evidence="2 3" key="1">
    <citation type="submission" date="2018-10" db="EMBL/GenBank/DDBJ databases">
        <authorList>
            <person name="Ekblom R."/>
            <person name="Jareborg N."/>
        </authorList>
    </citation>
    <scope>NUCLEOTIDE SEQUENCE [LARGE SCALE GENOMIC DNA]</scope>
    <source>
        <tissue evidence="2">Muscle</tissue>
    </source>
</reference>
<proteinExistence type="predicted"/>
<dbReference type="InterPro" id="IPR026054">
    <property type="entry name" value="Nucleoporin"/>
</dbReference>
<organism evidence="2 3">
    <name type="scientific">Gulo gulo</name>
    <name type="common">Wolverine</name>
    <name type="synonym">Gluton</name>
    <dbReference type="NCBI Taxonomy" id="48420"/>
    <lineage>
        <taxon>Eukaryota</taxon>
        <taxon>Metazoa</taxon>
        <taxon>Chordata</taxon>
        <taxon>Craniata</taxon>
        <taxon>Vertebrata</taxon>
        <taxon>Euteleostomi</taxon>
        <taxon>Mammalia</taxon>
        <taxon>Eutheria</taxon>
        <taxon>Laurasiatheria</taxon>
        <taxon>Carnivora</taxon>
        <taxon>Caniformia</taxon>
        <taxon>Musteloidea</taxon>
        <taxon>Mustelidae</taxon>
        <taxon>Guloninae</taxon>
        <taxon>Gulo</taxon>
    </lineage>
</organism>
<comment type="caution">
    <text evidence="2">The sequence shown here is derived from an EMBL/GenBank/DDBJ whole genome shotgun (WGS) entry which is preliminary data.</text>
</comment>
<dbReference type="GO" id="GO:0006606">
    <property type="term" value="P:protein import into nucleus"/>
    <property type="evidence" value="ECO:0007669"/>
    <property type="project" value="TreeGrafter"/>
</dbReference>
<dbReference type="PANTHER" id="PTHR23193">
    <property type="entry name" value="NUCLEAR PORE COMPLEX PROTEIN NUP"/>
    <property type="match status" value="1"/>
</dbReference>
<feature type="compositionally biased region" description="Polar residues" evidence="1">
    <location>
        <begin position="20"/>
        <end position="30"/>
    </location>
</feature>
<dbReference type="GO" id="GO:0006405">
    <property type="term" value="P:RNA export from nucleus"/>
    <property type="evidence" value="ECO:0007669"/>
    <property type="project" value="TreeGrafter"/>
</dbReference>
<dbReference type="EMBL" id="CYRY02044721">
    <property type="protein sequence ID" value="VCX39806.1"/>
    <property type="molecule type" value="Genomic_DNA"/>
</dbReference>
<dbReference type="GO" id="GO:0008139">
    <property type="term" value="F:nuclear localization sequence binding"/>
    <property type="evidence" value="ECO:0007669"/>
    <property type="project" value="TreeGrafter"/>
</dbReference>
<name>A0A9X9M975_GULGU</name>
<feature type="compositionally biased region" description="Basic and acidic residues" evidence="1">
    <location>
        <begin position="33"/>
        <end position="43"/>
    </location>
</feature>
<feature type="region of interest" description="Disordered" evidence="1">
    <location>
        <begin position="166"/>
        <end position="197"/>
    </location>
</feature>